<dbReference type="PANTHER" id="PTHR36842:SF1">
    <property type="entry name" value="PROTEIN TOLB"/>
    <property type="match status" value="1"/>
</dbReference>
<dbReference type="Gene3D" id="2.120.10.30">
    <property type="entry name" value="TolB, C-terminal domain"/>
    <property type="match status" value="1"/>
</dbReference>
<reference evidence="2 3" key="1">
    <citation type="journal article" date="2023" name="ISME J.">
        <title>Thermophilic Dehalococcoidia with unusual traits shed light on an unexpected past.</title>
        <authorList>
            <person name="Palmer M."/>
            <person name="Covington J.K."/>
            <person name="Zhou E.M."/>
            <person name="Thomas S.C."/>
            <person name="Habib N."/>
            <person name="Seymour C.O."/>
            <person name="Lai D."/>
            <person name="Johnston J."/>
            <person name="Hashimi A."/>
            <person name="Jiao J.Y."/>
            <person name="Muok A.R."/>
            <person name="Liu L."/>
            <person name="Xian W.D."/>
            <person name="Zhi X.Y."/>
            <person name="Li M.M."/>
            <person name="Silva L.P."/>
            <person name="Bowen B.P."/>
            <person name="Louie K."/>
            <person name="Briegel A."/>
            <person name="Pett-Ridge J."/>
            <person name="Weber P.K."/>
            <person name="Tocheva E.I."/>
            <person name="Woyke T."/>
            <person name="Northen T.R."/>
            <person name="Mayali X."/>
            <person name="Li W.J."/>
            <person name="Hedlund B.P."/>
        </authorList>
    </citation>
    <scope>NUCLEOTIDE SEQUENCE [LARGE SCALE GENOMIC DNA]</scope>
    <source>
        <strain evidence="2 3">YIM 72310</strain>
    </source>
</reference>
<gene>
    <name evidence="2" type="ORF">O0235_07725</name>
</gene>
<dbReference type="Pfam" id="PF07676">
    <property type="entry name" value="PD40"/>
    <property type="match status" value="1"/>
</dbReference>
<evidence type="ECO:0000313" key="2">
    <source>
        <dbReference type="EMBL" id="WBL37455.1"/>
    </source>
</evidence>
<dbReference type="Proteomes" id="UP001212803">
    <property type="component" value="Chromosome"/>
</dbReference>
<name>A0ABY7MAJ2_9CHLR</name>
<comment type="similarity">
    <text evidence="1">Belongs to the TolB family.</text>
</comment>
<dbReference type="EMBL" id="CP115149">
    <property type="protein sequence ID" value="WBL37455.1"/>
    <property type="molecule type" value="Genomic_DNA"/>
</dbReference>
<sequence>MTAIVLGALAAVFLLGDQRRIAVVLAQPDAAVPAPVTLREITLTFDREPSREAVEAALSFEPPLEGAIRWRGRTLVFLPGAVLEPGQYTVRLAPGSLGRAGEPLREPFEHRFAVREPGVAVIQVAPGRAEERLVELRDGQEPRILARAPRIIDYAVSPDGAQVAVVAADAGGRGSLALVQVSDGAGRSLVFDPAINIGGVAWSPDGATLAVVRRDELPGGGEGVPRAWLVRLSGEFVTTLDPDGLPSLYPGWSPDGQHLAYVSPSDARLIVVNLATGERRDLGQPRGGAAAWSPDSRIVAFESVPRSASGALPPQPVRVVSLDGAVDLTLGREGEIRSAPRFIDSDVVATLRRVIGPQRTGTDLVFESVRDGRQVRAIALAAGTDLVLHWDLAPGGRAIVYTVQTAQQFTTIVLDLETGQRTPLPAGGDVPRWLP</sequence>
<accession>A0ABY7MAJ2</accession>
<dbReference type="Gene3D" id="2.60.40.3710">
    <property type="match status" value="1"/>
</dbReference>
<keyword evidence="3" id="KW-1185">Reference proteome</keyword>
<dbReference type="InterPro" id="IPR011042">
    <property type="entry name" value="6-blade_b-propeller_TolB-like"/>
</dbReference>
<organism evidence="2 3">
    <name type="scientific">Tepidiforma flava</name>
    <dbReference type="NCBI Taxonomy" id="3004094"/>
    <lineage>
        <taxon>Bacteria</taxon>
        <taxon>Bacillati</taxon>
        <taxon>Chloroflexota</taxon>
        <taxon>Tepidiformia</taxon>
        <taxon>Tepidiformales</taxon>
        <taxon>Tepidiformaceae</taxon>
        <taxon>Tepidiforma</taxon>
    </lineage>
</organism>
<evidence type="ECO:0008006" key="4">
    <source>
        <dbReference type="Google" id="ProtNLM"/>
    </source>
</evidence>
<dbReference type="InterPro" id="IPR011659">
    <property type="entry name" value="WD40"/>
</dbReference>
<evidence type="ECO:0000256" key="1">
    <source>
        <dbReference type="ARBA" id="ARBA00009820"/>
    </source>
</evidence>
<dbReference type="SUPFAM" id="SSF82171">
    <property type="entry name" value="DPP6 N-terminal domain-like"/>
    <property type="match status" value="1"/>
</dbReference>
<protein>
    <recommendedName>
        <fullName evidence="4">SbsA Ig-like domain-containing protein</fullName>
    </recommendedName>
</protein>
<dbReference type="PANTHER" id="PTHR36842">
    <property type="entry name" value="PROTEIN TOLB HOMOLOG"/>
    <property type="match status" value="1"/>
</dbReference>
<proteinExistence type="inferred from homology"/>
<evidence type="ECO:0000313" key="3">
    <source>
        <dbReference type="Proteomes" id="UP001212803"/>
    </source>
</evidence>
<dbReference type="RefSeq" id="WP_270057968.1">
    <property type="nucleotide sequence ID" value="NZ_CP115149.1"/>
</dbReference>